<protein>
    <submittedName>
        <fullName evidence="1">Uncharacterized protein</fullName>
    </submittedName>
</protein>
<dbReference type="RefSeq" id="WP_015930265.1">
    <property type="nucleotide sequence ID" value="NC_011894.1"/>
</dbReference>
<accession>B8IQA9</accession>
<reference evidence="1 2" key="1">
    <citation type="submission" date="2009-01" db="EMBL/GenBank/DDBJ databases">
        <title>Complete sequence of chromosome of Methylobacterium nodulans ORS 2060.</title>
        <authorList>
            <consortium name="US DOE Joint Genome Institute"/>
            <person name="Lucas S."/>
            <person name="Copeland A."/>
            <person name="Lapidus A."/>
            <person name="Glavina del Rio T."/>
            <person name="Dalin E."/>
            <person name="Tice H."/>
            <person name="Bruce D."/>
            <person name="Goodwin L."/>
            <person name="Pitluck S."/>
            <person name="Sims D."/>
            <person name="Brettin T."/>
            <person name="Detter J.C."/>
            <person name="Han C."/>
            <person name="Larimer F."/>
            <person name="Land M."/>
            <person name="Hauser L."/>
            <person name="Kyrpides N."/>
            <person name="Ivanova N."/>
            <person name="Marx C.J."/>
            <person name="Richardson P."/>
        </authorList>
    </citation>
    <scope>NUCLEOTIDE SEQUENCE [LARGE SCALE GENOMIC DNA]</scope>
    <source>
        <strain evidence="2">LMG 21967 / CNCM I-2342 / ORS 2060</strain>
    </source>
</reference>
<dbReference type="AlphaFoldDB" id="B8IQA9"/>
<organism evidence="1 2">
    <name type="scientific">Methylobacterium nodulans (strain LMG 21967 / CNCM I-2342 / ORS 2060)</name>
    <dbReference type="NCBI Taxonomy" id="460265"/>
    <lineage>
        <taxon>Bacteria</taxon>
        <taxon>Pseudomonadati</taxon>
        <taxon>Pseudomonadota</taxon>
        <taxon>Alphaproteobacteria</taxon>
        <taxon>Hyphomicrobiales</taxon>
        <taxon>Methylobacteriaceae</taxon>
        <taxon>Methylobacterium</taxon>
    </lineage>
</organism>
<name>B8IQA9_METNO</name>
<keyword evidence="2" id="KW-1185">Reference proteome</keyword>
<proteinExistence type="predicted"/>
<evidence type="ECO:0000313" key="1">
    <source>
        <dbReference type="EMBL" id="ACL58609.1"/>
    </source>
</evidence>
<dbReference type="EMBL" id="CP001349">
    <property type="protein sequence ID" value="ACL58609.1"/>
    <property type="molecule type" value="Genomic_DNA"/>
</dbReference>
<dbReference type="KEGG" id="mno:Mnod_3702"/>
<evidence type="ECO:0000313" key="2">
    <source>
        <dbReference type="Proteomes" id="UP000008207"/>
    </source>
</evidence>
<dbReference type="HOGENOM" id="CLU_2396299_0_0_5"/>
<sequence>MADLIPGRRSDNTARLEIRIGDLFSYSLNALEPDDLTSRANTLRKLDELIGMLPDQATGFLKALRDTLDTRHKPRLSIIQGGKRDPAIWERTG</sequence>
<dbReference type="Proteomes" id="UP000008207">
    <property type="component" value="Chromosome"/>
</dbReference>
<gene>
    <name evidence="1" type="ordered locus">Mnod_3702</name>
</gene>